<name>A0ABS7C9K8_9BACL</name>
<sequence>MVKIRITSRGIKKTLQKFDYLQAIAEYVWNGFDARATIVEIKAVWNALGGMERLIISDNGEGIDRTVLERKFTPFYESEKQIDPNNRVRMSSAMHGKNGIGRLTFHSFCSQATWNTTYKAGPVNQTYSIHIASESLDSYTLTGNAEGKAKTGTSVTFDHIHKEIDLTELKQFLSKEFGWFLELHAGKKFGIIMETGEYLDYSGIIGAKENIELAHPATKTKFAVKYIRWTERINNEYSRLYFLDSRKREKYKQPTSFNNKGDSFYHSVYIQSKLFDDFDFMSEEQYGQQEMAFGLSRKSEAFQYLLEEINHLISGKRKPFLKSHSDLIISELIASDAFPAFKDTPEDSARQEELKHVIQELYRVEPRIFARLNPEQKKVIVHMLNLIMETADRERFYHVLNDIIKLEGPERQELAELLKSNIG</sequence>
<dbReference type="EMBL" id="JAHZIK010000882">
    <property type="protein sequence ID" value="MBW7457536.1"/>
    <property type="molecule type" value="Genomic_DNA"/>
</dbReference>
<dbReference type="InterPro" id="IPR036890">
    <property type="entry name" value="HATPase_C_sf"/>
</dbReference>
<dbReference type="GO" id="GO:0005524">
    <property type="term" value="F:ATP binding"/>
    <property type="evidence" value="ECO:0007669"/>
    <property type="project" value="UniProtKB-KW"/>
</dbReference>
<gene>
    <name evidence="1" type="ORF">K0U00_26180</name>
</gene>
<dbReference type="Proteomes" id="UP001519887">
    <property type="component" value="Unassembled WGS sequence"/>
</dbReference>
<keyword evidence="2" id="KW-1185">Reference proteome</keyword>
<reference evidence="1 2" key="1">
    <citation type="submission" date="2021-07" db="EMBL/GenBank/DDBJ databases">
        <title>Paenibacillus radiodurans sp. nov., isolated from the southeastern edge of Tengger Desert.</title>
        <authorList>
            <person name="Zhang G."/>
        </authorList>
    </citation>
    <scope>NUCLEOTIDE SEQUENCE [LARGE SCALE GENOMIC DNA]</scope>
    <source>
        <strain evidence="1 2">CCM 7311</strain>
    </source>
</reference>
<dbReference type="RefSeq" id="WP_210046747.1">
    <property type="nucleotide sequence ID" value="NZ_JBHLVU010000039.1"/>
</dbReference>
<evidence type="ECO:0000313" key="1">
    <source>
        <dbReference type="EMBL" id="MBW7457536.1"/>
    </source>
</evidence>
<protein>
    <submittedName>
        <fullName evidence="1">ATP-binding protein</fullName>
    </submittedName>
</protein>
<proteinExistence type="predicted"/>
<keyword evidence="1" id="KW-0547">Nucleotide-binding</keyword>
<accession>A0ABS7C9K8</accession>
<organism evidence="1 2">
    <name type="scientific">Paenibacillus sepulcri</name>
    <dbReference type="NCBI Taxonomy" id="359917"/>
    <lineage>
        <taxon>Bacteria</taxon>
        <taxon>Bacillati</taxon>
        <taxon>Bacillota</taxon>
        <taxon>Bacilli</taxon>
        <taxon>Bacillales</taxon>
        <taxon>Paenibacillaceae</taxon>
        <taxon>Paenibacillus</taxon>
    </lineage>
</organism>
<keyword evidence="1" id="KW-0067">ATP-binding</keyword>
<dbReference type="Gene3D" id="3.30.565.10">
    <property type="entry name" value="Histidine kinase-like ATPase, C-terminal domain"/>
    <property type="match status" value="1"/>
</dbReference>
<dbReference type="SUPFAM" id="SSF55874">
    <property type="entry name" value="ATPase domain of HSP90 chaperone/DNA topoisomerase II/histidine kinase"/>
    <property type="match status" value="1"/>
</dbReference>
<dbReference type="Pfam" id="PF13589">
    <property type="entry name" value="HATPase_c_3"/>
    <property type="match status" value="1"/>
</dbReference>
<evidence type="ECO:0000313" key="2">
    <source>
        <dbReference type="Proteomes" id="UP001519887"/>
    </source>
</evidence>
<comment type="caution">
    <text evidence="1">The sequence shown here is derived from an EMBL/GenBank/DDBJ whole genome shotgun (WGS) entry which is preliminary data.</text>
</comment>